<dbReference type="InterPro" id="IPR023214">
    <property type="entry name" value="HAD_sf"/>
</dbReference>
<feature type="domain" description="P-type ATPase A" evidence="11">
    <location>
        <begin position="238"/>
        <end position="334"/>
    </location>
</feature>
<evidence type="ECO:0000256" key="6">
    <source>
        <dbReference type="ARBA" id="ARBA00023136"/>
    </source>
</evidence>
<dbReference type="PRINTS" id="PR00119">
    <property type="entry name" value="CATATPASE"/>
</dbReference>
<dbReference type="GO" id="GO:0016463">
    <property type="term" value="F:P-type zinc transporter activity"/>
    <property type="evidence" value="ECO:0007669"/>
    <property type="project" value="UniProtKB-EC"/>
</dbReference>
<sequence>MTQAQQPDTGHHGGSPTPAPAATGNSVPPRLFATLSLAHKSHGRVRFRYQLPAGSAALAPKALERILRDLPGVTSVRLNTKARSIALTYTTGKTSPAHLERALLCLPASLATGASGAAIQAAAQEKHNAGEHVLSAGGDLLASALLLLSTNKVPQTLSKPATLAVSLPLYKDALQDLFREGLNNHVLEALAVAISTASGDQMAANATLFMLALGEYLEESIARRSDDLLKHLLHPDADKVWVERDGEEHQIPAADVRVGDTVICAAGAIIPVDGTVLGGEATVNEASMTGESVPVPRHRGDAVLCGTVIEEGRIRIYAEQVGAGTASARIANYVQHALQAKSGTQLMADRLADRLVPWIFGLAGGTWLLSRDWKRAAAVLQADYACALKLSTPVAFKSAMYTAGRDGVLFKGGDALERLSQADTFVFDKTGTLTRGALVVTDVLAYDPEFDPTDVLDIAASVEEHYFHPLAHAVVEAARRHSNRHFPHEKVDFIAAHGVASVIQGKRIVVGSRHFLEDDEAISMGDHEDDIQRLQAEGKTPLYIGFGGKLLGIIALKDSVRANAAETIARLRSLGVKKVLMLTGDHEVRARELARELGLDGYHAQLLPQDKARILTELTASGAKIAFVGDGMNDAPALAGAHVGIAMQRGADLARLTSDIALLEDDIARVADAKAIANRTMKQIDTNFKLIVGANTAILAAAATGRLSPIATSVLHNGSTITFLLNALRGGLQPVPGLKRNPKPAQAPRALPAPVNHTRAGNV</sequence>
<dbReference type="NCBIfam" id="TIGR01494">
    <property type="entry name" value="ATPase_P-type"/>
    <property type="match status" value="1"/>
</dbReference>
<dbReference type="PROSITE" id="PS01229">
    <property type="entry name" value="COF_2"/>
    <property type="match status" value="1"/>
</dbReference>
<comment type="subcellular location">
    <subcellularLocation>
        <location evidence="9">Cell membrane</location>
    </subcellularLocation>
    <subcellularLocation>
        <location evidence="1">Membrane</location>
    </subcellularLocation>
</comment>
<evidence type="ECO:0000256" key="4">
    <source>
        <dbReference type="ARBA" id="ARBA00022967"/>
    </source>
</evidence>
<dbReference type="NCBIfam" id="TIGR01525">
    <property type="entry name" value="ATPase-IB_hvy"/>
    <property type="match status" value="1"/>
</dbReference>
<dbReference type="SFLD" id="SFLDG00002">
    <property type="entry name" value="C1.7:_P-type_atpase_like"/>
    <property type="match status" value="1"/>
</dbReference>
<comment type="similarity">
    <text evidence="2 9">Belongs to the cation transport ATPase (P-type) (TC 3.A.3) family. Type IB subfamily.</text>
</comment>
<dbReference type="InterPro" id="IPR036412">
    <property type="entry name" value="HAD-like_sf"/>
</dbReference>
<keyword evidence="9" id="KW-0547">Nucleotide-binding</keyword>
<dbReference type="Gene3D" id="2.70.150.10">
    <property type="entry name" value="Calcium-transporting ATPase, cytoplasmic transduction domain A"/>
    <property type="match status" value="1"/>
</dbReference>
<dbReference type="GO" id="GO:0046872">
    <property type="term" value="F:metal ion binding"/>
    <property type="evidence" value="ECO:0007669"/>
    <property type="project" value="UniProtKB-KW"/>
</dbReference>
<dbReference type="EMBL" id="RRUE01000001">
    <property type="protein sequence ID" value="RRN45513.1"/>
    <property type="molecule type" value="Genomic_DNA"/>
</dbReference>
<dbReference type="SFLD" id="SFLDS00003">
    <property type="entry name" value="Haloacid_Dehalogenase"/>
    <property type="match status" value="1"/>
</dbReference>
<dbReference type="InterPro" id="IPR023299">
    <property type="entry name" value="ATPase_P-typ_cyto_dom_N"/>
</dbReference>
<dbReference type="SUPFAM" id="SSF56784">
    <property type="entry name" value="HAD-like"/>
    <property type="match status" value="1"/>
</dbReference>
<dbReference type="PANTHER" id="PTHR48085:SF5">
    <property type="entry name" value="CADMIUM_ZINC-TRANSPORTING ATPASE HMA4-RELATED"/>
    <property type="match status" value="1"/>
</dbReference>
<dbReference type="InterPro" id="IPR018303">
    <property type="entry name" value="ATPase_P-typ_P_site"/>
</dbReference>
<dbReference type="GO" id="GO:0016887">
    <property type="term" value="F:ATP hydrolysis activity"/>
    <property type="evidence" value="ECO:0007669"/>
    <property type="project" value="InterPro"/>
</dbReference>
<keyword evidence="9" id="KW-0067">ATP-binding</keyword>
<keyword evidence="4" id="KW-1278">Translocase</keyword>
<dbReference type="GO" id="GO:0005886">
    <property type="term" value="C:plasma membrane"/>
    <property type="evidence" value="ECO:0007669"/>
    <property type="project" value="UniProtKB-SubCell"/>
</dbReference>
<dbReference type="GO" id="GO:0015086">
    <property type="term" value="F:cadmium ion transmembrane transporter activity"/>
    <property type="evidence" value="ECO:0007669"/>
    <property type="project" value="TreeGrafter"/>
</dbReference>
<dbReference type="OrthoDB" id="8552908at2"/>
<keyword evidence="6" id="KW-0472">Membrane</keyword>
<evidence type="ECO:0000313" key="13">
    <source>
        <dbReference type="Proteomes" id="UP000270261"/>
    </source>
</evidence>
<comment type="caution">
    <text evidence="12">The sequence shown here is derived from an EMBL/GenBank/DDBJ whole genome shotgun (WGS) entry which is preliminary data.</text>
</comment>
<dbReference type="RefSeq" id="WP_125094942.1">
    <property type="nucleotide sequence ID" value="NZ_RRUE01000001.1"/>
</dbReference>
<dbReference type="GO" id="GO:0005524">
    <property type="term" value="F:ATP binding"/>
    <property type="evidence" value="ECO:0007669"/>
    <property type="project" value="UniProtKB-UniRule"/>
</dbReference>
<protein>
    <recommendedName>
        <fullName evidence="7">P-type Zn(2+) transporter</fullName>
        <ecNumber evidence="7">7.2.2.12</ecNumber>
    </recommendedName>
</protein>
<feature type="region of interest" description="Disordered" evidence="10">
    <location>
        <begin position="1"/>
        <end position="28"/>
    </location>
</feature>
<feature type="region of interest" description="Disordered" evidence="10">
    <location>
        <begin position="737"/>
        <end position="763"/>
    </location>
</feature>
<comment type="catalytic activity">
    <reaction evidence="8">
        <text>Zn(2+)(in) + ATP + H2O = Zn(2+)(out) + ADP + phosphate + H(+)</text>
        <dbReference type="Rhea" id="RHEA:20621"/>
        <dbReference type="ChEBI" id="CHEBI:15377"/>
        <dbReference type="ChEBI" id="CHEBI:15378"/>
        <dbReference type="ChEBI" id="CHEBI:29105"/>
        <dbReference type="ChEBI" id="CHEBI:30616"/>
        <dbReference type="ChEBI" id="CHEBI:43474"/>
        <dbReference type="ChEBI" id="CHEBI:456216"/>
        <dbReference type="EC" id="7.2.2.12"/>
    </reaction>
</comment>
<keyword evidence="3" id="KW-0812">Transmembrane</keyword>
<proteinExistence type="inferred from homology"/>
<dbReference type="SFLD" id="SFLDF00027">
    <property type="entry name" value="p-type_atpase"/>
    <property type="match status" value="1"/>
</dbReference>
<dbReference type="Pfam" id="PF00702">
    <property type="entry name" value="Hydrolase"/>
    <property type="match status" value="1"/>
</dbReference>
<dbReference type="InterPro" id="IPR008250">
    <property type="entry name" value="ATPase_P-typ_transduc_dom_A_sf"/>
</dbReference>
<dbReference type="PANTHER" id="PTHR48085">
    <property type="entry name" value="CADMIUM/ZINC-TRANSPORTING ATPASE HMA2-RELATED"/>
    <property type="match status" value="1"/>
</dbReference>
<dbReference type="Pfam" id="PF00122">
    <property type="entry name" value="E1-E2_ATPase"/>
    <property type="match status" value="1"/>
</dbReference>
<keyword evidence="9" id="KW-0479">Metal-binding</keyword>
<dbReference type="InterPro" id="IPR001757">
    <property type="entry name" value="P_typ_ATPase"/>
</dbReference>
<dbReference type="PRINTS" id="PR00120">
    <property type="entry name" value="HATPASE"/>
</dbReference>
<name>A0A3R8T3J8_9BURK</name>
<dbReference type="Gene3D" id="3.40.50.1000">
    <property type="entry name" value="HAD superfamily/HAD-like"/>
    <property type="match status" value="1"/>
</dbReference>
<accession>A0A3R8T3J8</accession>
<keyword evidence="9" id="KW-1003">Cell membrane</keyword>
<evidence type="ECO:0000256" key="7">
    <source>
        <dbReference type="ARBA" id="ARBA00039097"/>
    </source>
</evidence>
<gene>
    <name evidence="12" type="ORF">EHV23_04830</name>
</gene>
<evidence type="ECO:0000256" key="2">
    <source>
        <dbReference type="ARBA" id="ARBA00006024"/>
    </source>
</evidence>
<dbReference type="PROSITE" id="PS00154">
    <property type="entry name" value="ATPASE_E1_E2"/>
    <property type="match status" value="1"/>
</dbReference>
<evidence type="ECO:0000256" key="1">
    <source>
        <dbReference type="ARBA" id="ARBA00004370"/>
    </source>
</evidence>
<organism evidence="12 13">
    <name type="scientific">Lautropia dentalis</name>
    <dbReference type="NCBI Taxonomy" id="2490857"/>
    <lineage>
        <taxon>Bacteria</taxon>
        <taxon>Pseudomonadati</taxon>
        <taxon>Pseudomonadota</taxon>
        <taxon>Betaproteobacteria</taxon>
        <taxon>Burkholderiales</taxon>
        <taxon>Burkholderiaceae</taxon>
        <taxon>Lautropia</taxon>
    </lineage>
</organism>
<reference evidence="12 13" key="1">
    <citation type="submission" date="2018-11" db="EMBL/GenBank/DDBJ databases">
        <title>Genome sequencing of Lautropia sp. KCOM 2505 (= ChDC F240).</title>
        <authorList>
            <person name="Kook J.-K."/>
            <person name="Park S.-N."/>
            <person name="Lim Y.K."/>
        </authorList>
    </citation>
    <scope>NUCLEOTIDE SEQUENCE [LARGE SCALE GENOMIC DNA]</scope>
    <source>
        <strain evidence="12 13">KCOM 2505</strain>
    </source>
</reference>
<dbReference type="InterPro" id="IPR051014">
    <property type="entry name" value="Cation_Transport_ATPase_IB"/>
</dbReference>
<dbReference type="SUPFAM" id="SSF81653">
    <property type="entry name" value="Calcium ATPase, transduction domain A"/>
    <property type="match status" value="1"/>
</dbReference>
<evidence type="ECO:0000256" key="8">
    <source>
        <dbReference type="ARBA" id="ARBA00047308"/>
    </source>
</evidence>
<dbReference type="Gene3D" id="3.40.1110.10">
    <property type="entry name" value="Calcium-transporting ATPase, cytoplasmic domain N"/>
    <property type="match status" value="1"/>
</dbReference>
<evidence type="ECO:0000256" key="10">
    <source>
        <dbReference type="SAM" id="MobiDB-lite"/>
    </source>
</evidence>
<evidence type="ECO:0000256" key="5">
    <source>
        <dbReference type="ARBA" id="ARBA00022989"/>
    </source>
</evidence>
<dbReference type="InterPro" id="IPR027256">
    <property type="entry name" value="P-typ_ATPase_IB"/>
</dbReference>
<evidence type="ECO:0000256" key="9">
    <source>
        <dbReference type="RuleBase" id="RU362081"/>
    </source>
</evidence>
<evidence type="ECO:0000313" key="12">
    <source>
        <dbReference type="EMBL" id="RRN45513.1"/>
    </source>
</evidence>
<evidence type="ECO:0000259" key="11">
    <source>
        <dbReference type="Pfam" id="PF00122"/>
    </source>
</evidence>
<dbReference type="AlphaFoldDB" id="A0A3R8T3J8"/>
<keyword evidence="5" id="KW-1133">Transmembrane helix</keyword>
<dbReference type="InterPro" id="IPR059000">
    <property type="entry name" value="ATPase_P-type_domA"/>
</dbReference>
<keyword evidence="13" id="KW-1185">Reference proteome</keyword>
<dbReference type="CDD" id="cd07550">
    <property type="entry name" value="P-type_ATPase_HM"/>
    <property type="match status" value="1"/>
</dbReference>
<dbReference type="InterPro" id="IPR044492">
    <property type="entry name" value="P_typ_ATPase_HD_dom"/>
</dbReference>
<evidence type="ECO:0000256" key="3">
    <source>
        <dbReference type="ARBA" id="ARBA00022692"/>
    </source>
</evidence>
<dbReference type="Proteomes" id="UP000270261">
    <property type="component" value="Unassembled WGS sequence"/>
</dbReference>
<dbReference type="EC" id="7.2.2.12" evidence="7"/>